<dbReference type="Gene3D" id="1.10.260.170">
    <property type="match status" value="1"/>
</dbReference>
<name>A0A8H6TP43_MYCCL</name>
<dbReference type="OrthoDB" id="443402at2759"/>
<feature type="chain" id="PRO_5034996150" evidence="1">
    <location>
        <begin position="18"/>
        <end position="251"/>
    </location>
</feature>
<reference evidence="2" key="1">
    <citation type="submission" date="2020-05" db="EMBL/GenBank/DDBJ databases">
        <title>Mycena genomes resolve the evolution of fungal bioluminescence.</title>
        <authorList>
            <person name="Tsai I.J."/>
        </authorList>
    </citation>
    <scope>NUCLEOTIDE SEQUENCE</scope>
    <source>
        <strain evidence="2">110903Hualien_Pintung</strain>
    </source>
</reference>
<gene>
    <name evidence="2" type="ORF">HMN09_00259900</name>
</gene>
<sequence>MWMLLAGIRGWACTCSSTSLLLPPNLISGRLPKFIRLVVAHDVARAISSRQPAASAPMGLGLESPEVDILQSSEATVRANIRKYRYYFHNPQDLDDGSWHPHPQRYPTVSLHYPNGQTPERFILLAPRDPNEYAPIMDLESSIYTIAEHYFTAEQQYTLFGPIPMDSGCLPHSQEASPSSDPKNTLLLQLHESLRCRDGPAFVAVVQRFNTIVLSLKANALNAPTTNDEQNTVRAGVLTRVAFASLASLDL</sequence>
<dbReference type="GO" id="GO:0008168">
    <property type="term" value="F:methyltransferase activity"/>
    <property type="evidence" value="ECO:0007669"/>
    <property type="project" value="UniProtKB-KW"/>
</dbReference>
<dbReference type="EMBL" id="JACAZE010000003">
    <property type="protein sequence ID" value="KAF7319225.1"/>
    <property type="molecule type" value="Genomic_DNA"/>
</dbReference>
<keyword evidence="2" id="KW-0808">Transferase</keyword>
<protein>
    <submittedName>
        <fullName evidence="2">Histone-lysine N-methyltransferase, H3 lysine-79 specific</fullName>
    </submittedName>
</protein>
<organism evidence="2 3">
    <name type="scientific">Mycena chlorophos</name>
    <name type="common">Agaric fungus</name>
    <name type="synonym">Agaricus chlorophos</name>
    <dbReference type="NCBI Taxonomy" id="658473"/>
    <lineage>
        <taxon>Eukaryota</taxon>
        <taxon>Fungi</taxon>
        <taxon>Dikarya</taxon>
        <taxon>Basidiomycota</taxon>
        <taxon>Agaricomycotina</taxon>
        <taxon>Agaricomycetes</taxon>
        <taxon>Agaricomycetidae</taxon>
        <taxon>Agaricales</taxon>
        <taxon>Marasmiineae</taxon>
        <taxon>Mycenaceae</taxon>
        <taxon>Mycena</taxon>
    </lineage>
</organism>
<dbReference type="AlphaFoldDB" id="A0A8H6TP43"/>
<keyword evidence="3" id="KW-1185">Reference proteome</keyword>
<keyword evidence="1" id="KW-0732">Signal</keyword>
<accession>A0A8H6TP43</accession>
<keyword evidence="2" id="KW-0489">Methyltransferase</keyword>
<dbReference type="Proteomes" id="UP000613580">
    <property type="component" value="Unassembled WGS sequence"/>
</dbReference>
<comment type="caution">
    <text evidence="2">The sequence shown here is derived from an EMBL/GenBank/DDBJ whole genome shotgun (WGS) entry which is preliminary data.</text>
</comment>
<proteinExistence type="predicted"/>
<evidence type="ECO:0000256" key="1">
    <source>
        <dbReference type="SAM" id="SignalP"/>
    </source>
</evidence>
<feature type="signal peptide" evidence="1">
    <location>
        <begin position="1"/>
        <end position="17"/>
    </location>
</feature>
<evidence type="ECO:0000313" key="3">
    <source>
        <dbReference type="Proteomes" id="UP000613580"/>
    </source>
</evidence>
<dbReference type="GO" id="GO:0032259">
    <property type="term" value="P:methylation"/>
    <property type="evidence" value="ECO:0007669"/>
    <property type="project" value="UniProtKB-KW"/>
</dbReference>
<evidence type="ECO:0000313" key="2">
    <source>
        <dbReference type="EMBL" id="KAF7319225.1"/>
    </source>
</evidence>